<dbReference type="RefSeq" id="WP_132512874.1">
    <property type="nucleotide sequence ID" value="NZ_SLYQ01000005.1"/>
</dbReference>
<dbReference type="InterPro" id="IPR001647">
    <property type="entry name" value="HTH_TetR"/>
</dbReference>
<name>A0ABD7QH27_RAOOR</name>
<keyword evidence="3" id="KW-0804">Transcription</keyword>
<keyword evidence="1" id="KW-0805">Transcription regulation</keyword>
<evidence type="ECO:0000256" key="4">
    <source>
        <dbReference type="PROSITE-ProRule" id="PRU00335"/>
    </source>
</evidence>
<dbReference type="InterPro" id="IPR041347">
    <property type="entry name" value="MftR_C"/>
</dbReference>
<dbReference type="PANTHER" id="PTHR30055:SF234">
    <property type="entry name" value="HTH-TYPE TRANSCRIPTIONAL REGULATOR BETI"/>
    <property type="match status" value="1"/>
</dbReference>
<feature type="domain" description="HTH tetR-type" evidence="5">
    <location>
        <begin position="16"/>
        <end position="76"/>
    </location>
</feature>
<dbReference type="PANTHER" id="PTHR30055">
    <property type="entry name" value="HTH-TYPE TRANSCRIPTIONAL REGULATOR RUTR"/>
    <property type="match status" value="1"/>
</dbReference>
<reference evidence="6 7" key="1">
    <citation type="submission" date="2019-03" db="EMBL/GenBank/DDBJ databases">
        <title>Genomic analyses of the natural microbiome of Caenorhabditis elegans.</title>
        <authorList>
            <person name="Samuel B."/>
        </authorList>
    </citation>
    <scope>NUCLEOTIDE SEQUENCE [LARGE SCALE GENOMIC DNA]</scope>
    <source>
        <strain evidence="6 7">JUb54</strain>
    </source>
</reference>
<dbReference type="InterPro" id="IPR050109">
    <property type="entry name" value="HTH-type_TetR-like_transc_reg"/>
</dbReference>
<proteinExistence type="predicted"/>
<comment type="caution">
    <text evidence="6">The sequence shown here is derived from an EMBL/GenBank/DDBJ whole genome shotgun (WGS) entry which is preliminary data.</text>
</comment>
<dbReference type="Pfam" id="PF17754">
    <property type="entry name" value="TetR_C_14"/>
    <property type="match status" value="1"/>
</dbReference>
<sequence length="213" mass="24072">MNTHQQAEGLREQKKRLTRQQLSNTATELFIQRGFDNVTIADIAAAAGVSKMTVFNYFPRKEELYFDRIDEVHQLLRQAFDLHPQRAPIAVLEALAEELMSQQHPLVRMDRRVAAFWQGVEASPSLQAYALEQFALLTRALGAMLASRLQRPAYDPLAQLIASIVLNGWRIAYSDALRLQQEQPTGVVRERFLALLARGFHAARAAAQDTPYA</sequence>
<dbReference type="PROSITE" id="PS50977">
    <property type="entry name" value="HTH_TETR_2"/>
    <property type="match status" value="1"/>
</dbReference>
<organism evidence="6 7">
    <name type="scientific">Raoultella ornithinolytica</name>
    <name type="common">Klebsiella ornithinolytica</name>
    <dbReference type="NCBI Taxonomy" id="54291"/>
    <lineage>
        <taxon>Bacteria</taxon>
        <taxon>Pseudomonadati</taxon>
        <taxon>Pseudomonadota</taxon>
        <taxon>Gammaproteobacteria</taxon>
        <taxon>Enterobacterales</taxon>
        <taxon>Enterobacteriaceae</taxon>
        <taxon>Klebsiella/Raoultella group</taxon>
        <taxon>Raoultella</taxon>
    </lineage>
</organism>
<dbReference type="Gene3D" id="1.10.357.10">
    <property type="entry name" value="Tetracycline Repressor, domain 2"/>
    <property type="match status" value="1"/>
</dbReference>
<protein>
    <submittedName>
        <fullName evidence="6">TetR family transcriptional regulator</fullName>
    </submittedName>
</protein>
<dbReference type="GO" id="GO:0003677">
    <property type="term" value="F:DNA binding"/>
    <property type="evidence" value="ECO:0007669"/>
    <property type="project" value="UniProtKB-UniRule"/>
</dbReference>
<evidence type="ECO:0000313" key="6">
    <source>
        <dbReference type="EMBL" id="TCQ72522.1"/>
    </source>
</evidence>
<evidence type="ECO:0000256" key="1">
    <source>
        <dbReference type="ARBA" id="ARBA00023015"/>
    </source>
</evidence>
<evidence type="ECO:0000259" key="5">
    <source>
        <dbReference type="PROSITE" id="PS50977"/>
    </source>
</evidence>
<evidence type="ECO:0000313" key="7">
    <source>
        <dbReference type="Proteomes" id="UP000295263"/>
    </source>
</evidence>
<feature type="DNA-binding region" description="H-T-H motif" evidence="4">
    <location>
        <begin position="39"/>
        <end position="58"/>
    </location>
</feature>
<dbReference type="EMBL" id="SLYQ01000005">
    <property type="protein sequence ID" value="TCQ72522.1"/>
    <property type="molecule type" value="Genomic_DNA"/>
</dbReference>
<evidence type="ECO:0000256" key="2">
    <source>
        <dbReference type="ARBA" id="ARBA00023125"/>
    </source>
</evidence>
<dbReference type="InterPro" id="IPR009057">
    <property type="entry name" value="Homeodomain-like_sf"/>
</dbReference>
<accession>A0ABD7QH27</accession>
<keyword evidence="2 4" id="KW-0238">DNA-binding</keyword>
<dbReference type="Pfam" id="PF00440">
    <property type="entry name" value="TetR_N"/>
    <property type="match status" value="1"/>
</dbReference>
<dbReference type="AlphaFoldDB" id="A0ABD7QH27"/>
<evidence type="ECO:0000256" key="3">
    <source>
        <dbReference type="ARBA" id="ARBA00023163"/>
    </source>
</evidence>
<dbReference type="Proteomes" id="UP000295263">
    <property type="component" value="Unassembled WGS sequence"/>
</dbReference>
<dbReference type="SUPFAM" id="SSF46689">
    <property type="entry name" value="Homeodomain-like"/>
    <property type="match status" value="1"/>
</dbReference>
<dbReference type="PRINTS" id="PR00455">
    <property type="entry name" value="HTHTETR"/>
</dbReference>
<gene>
    <name evidence="6" type="ORF">EC841_10567</name>
</gene>